<dbReference type="AlphaFoldDB" id="A0A3D8IWY7"/>
<dbReference type="EMBL" id="NXLU01000002">
    <property type="protein sequence ID" value="RDU69490.1"/>
    <property type="molecule type" value="Genomic_DNA"/>
</dbReference>
<keyword evidence="1" id="KW-0732">Signal</keyword>
<organism evidence="3 4">
    <name type="scientific">Helicobacter cholecystus</name>
    <dbReference type="NCBI Taxonomy" id="45498"/>
    <lineage>
        <taxon>Bacteria</taxon>
        <taxon>Pseudomonadati</taxon>
        <taxon>Campylobacterota</taxon>
        <taxon>Epsilonproteobacteria</taxon>
        <taxon>Campylobacterales</taxon>
        <taxon>Helicobacteraceae</taxon>
        <taxon>Helicobacter</taxon>
    </lineage>
</organism>
<name>A0A3D8IWY7_9HELI</name>
<feature type="signal peptide" evidence="1">
    <location>
        <begin position="1"/>
        <end position="17"/>
    </location>
</feature>
<evidence type="ECO:0000259" key="2">
    <source>
        <dbReference type="Pfam" id="PF18914"/>
    </source>
</evidence>
<feature type="chain" id="PRO_5043181873" description="DUF5666 domain-containing protein" evidence="1">
    <location>
        <begin position="18"/>
        <end position="99"/>
    </location>
</feature>
<dbReference type="RefSeq" id="WP_104724558.1">
    <property type="nucleotide sequence ID" value="NZ_FZNE01000003.1"/>
</dbReference>
<dbReference type="OrthoDB" id="5329500at2"/>
<sequence length="99" mass="10867">MKKLLLTGMLVGVSAFASDITGIIQKIDNAQKTITLNGNTIKVMPYTKIEQDSCGIGWDTPKKFSDLKVGDLIEVDFMHSQGGLVAEDIEIKCMKNQAY</sequence>
<comment type="caution">
    <text evidence="3">The sequence shown here is derived from an EMBL/GenBank/DDBJ whole genome shotgun (WGS) entry which is preliminary data.</text>
</comment>
<feature type="domain" description="DUF5666" evidence="2">
    <location>
        <begin position="21"/>
        <end position="90"/>
    </location>
</feature>
<evidence type="ECO:0000256" key="1">
    <source>
        <dbReference type="SAM" id="SignalP"/>
    </source>
</evidence>
<proteinExistence type="predicted"/>
<protein>
    <recommendedName>
        <fullName evidence="2">DUF5666 domain-containing protein</fullName>
    </recommendedName>
</protein>
<dbReference type="Proteomes" id="UP000257067">
    <property type="component" value="Unassembled WGS sequence"/>
</dbReference>
<reference evidence="3 4" key="1">
    <citation type="submission" date="2018-04" db="EMBL/GenBank/DDBJ databases">
        <title>Novel Campyloabacter and Helicobacter Species and Strains.</title>
        <authorList>
            <person name="Mannion A.J."/>
            <person name="Shen Z."/>
            <person name="Fox J.G."/>
        </authorList>
    </citation>
    <scope>NUCLEOTIDE SEQUENCE [LARGE SCALE GENOMIC DNA]</scope>
    <source>
        <strain evidence="3 4">ATCC 700242</strain>
    </source>
</reference>
<dbReference type="InterPro" id="IPR043724">
    <property type="entry name" value="DUF5666"/>
</dbReference>
<accession>A0A3D8IWY7</accession>
<evidence type="ECO:0000313" key="4">
    <source>
        <dbReference type="Proteomes" id="UP000257067"/>
    </source>
</evidence>
<keyword evidence="4" id="KW-1185">Reference proteome</keyword>
<evidence type="ECO:0000313" key="3">
    <source>
        <dbReference type="EMBL" id="RDU69490.1"/>
    </source>
</evidence>
<gene>
    <name evidence="3" type="ORF">CQA62_02240</name>
</gene>
<dbReference type="Pfam" id="PF18914">
    <property type="entry name" value="DUF5666"/>
    <property type="match status" value="1"/>
</dbReference>